<comment type="caution">
    <text evidence="8">The sequence shown here is derived from an EMBL/GenBank/DDBJ whole genome shotgun (WGS) entry which is preliminary data.</text>
</comment>
<keyword evidence="9" id="KW-1185">Reference proteome</keyword>
<reference evidence="8" key="1">
    <citation type="journal article" date="2023" name="G3 (Bethesda)">
        <title>Whole genome assembly and annotation of the endangered Caribbean coral Acropora cervicornis.</title>
        <authorList>
            <person name="Selwyn J.D."/>
            <person name="Vollmer S.V."/>
        </authorList>
    </citation>
    <scope>NUCLEOTIDE SEQUENCE</scope>
    <source>
        <strain evidence="8">K2</strain>
    </source>
</reference>
<accession>A0AAD9R6F1</accession>
<name>A0AAD9R6F1_ACRCE</name>
<reference evidence="8" key="2">
    <citation type="journal article" date="2023" name="Science">
        <title>Genomic signatures of disease resistance in endangered staghorn corals.</title>
        <authorList>
            <person name="Vollmer S.V."/>
            <person name="Selwyn J.D."/>
            <person name="Despard B.A."/>
            <person name="Roesel C.L."/>
        </authorList>
    </citation>
    <scope>NUCLEOTIDE SEQUENCE</scope>
    <source>
        <strain evidence="8">K2</strain>
    </source>
</reference>
<evidence type="ECO:0000256" key="2">
    <source>
        <dbReference type="ARBA" id="ARBA00008860"/>
    </source>
</evidence>
<evidence type="ECO:0000313" key="9">
    <source>
        <dbReference type="Proteomes" id="UP001249851"/>
    </source>
</evidence>
<dbReference type="EMBL" id="JARQWQ010000001">
    <property type="protein sequence ID" value="KAK2574012.1"/>
    <property type="molecule type" value="Genomic_DNA"/>
</dbReference>
<proteinExistence type="inferred from homology"/>
<protein>
    <recommendedName>
        <fullName evidence="6">Large ribosomal subunit protein mL50</fullName>
    </recommendedName>
    <alternativeName>
        <fullName evidence="7">39S ribosomal protein L50, mitochondrial</fullName>
    </alternativeName>
</protein>
<sequence>MAFHISRAFLMRLGSLNRTSKSLSRLYFSTDVIRKDRYIDRVKKFVFGEGAPPEKLEETSDSYYELTKTEEPSVYTMEMHEIVDKLESIVSETLPQSKKGGKWDQESVFDIVHKYEVLNRCYHEFGLLVPNYQLNQLNTIKDVIKFFTSAQPKDTRTFQSIDINNLPPNLNIGGKVPWKSISS</sequence>
<evidence type="ECO:0000256" key="4">
    <source>
        <dbReference type="ARBA" id="ARBA00023128"/>
    </source>
</evidence>
<dbReference type="InterPro" id="IPR018305">
    <property type="entry name" value="Ribosomal_m50"/>
</dbReference>
<keyword evidence="4" id="KW-0496">Mitochondrion</keyword>
<dbReference type="PANTHER" id="PTHR31542">
    <property type="entry name" value="39A RIBOSOMAL PROTEIN L50, MITOCHONDRIAL"/>
    <property type="match status" value="1"/>
</dbReference>
<dbReference type="AlphaFoldDB" id="A0AAD9R6F1"/>
<dbReference type="GO" id="GO:0005762">
    <property type="term" value="C:mitochondrial large ribosomal subunit"/>
    <property type="evidence" value="ECO:0007669"/>
    <property type="project" value="TreeGrafter"/>
</dbReference>
<comment type="subcellular location">
    <subcellularLocation>
        <location evidence="1">Mitochondrion</location>
    </subcellularLocation>
</comment>
<dbReference type="PANTHER" id="PTHR31542:SF1">
    <property type="entry name" value="LARGE RIBOSOMAL SUBUNIT PROTEIN ML50"/>
    <property type="match status" value="1"/>
</dbReference>
<gene>
    <name evidence="8" type="ORF">P5673_000126</name>
</gene>
<comment type="similarity">
    <text evidence="2">Belongs to the mitochondrion-specific ribosomal protein mL50 family.</text>
</comment>
<evidence type="ECO:0000256" key="7">
    <source>
        <dbReference type="ARBA" id="ARBA00035398"/>
    </source>
</evidence>
<dbReference type="Pfam" id="PF10501">
    <property type="entry name" value="Ribosomal_L50"/>
    <property type="match status" value="1"/>
</dbReference>
<evidence type="ECO:0000313" key="8">
    <source>
        <dbReference type="EMBL" id="KAK2574012.1"/>
    </source>
</evidence>
<evidence type="ECO:0000256" key="3">
    <source>
        <dbReference type="ARBA" id="ARBA00022980"/>
    </source>
</evidence>
<keyword evidence="5" id="KW-0687">Ribonucleoprotein</keyword>
<keyword evidence="3 8" id="KW-0689">Ribosomal protein</keyword>
<dbReference type="Proteomes" id="UP001249851">
    <property type="component" value="Unassembled WGS sequence"/>
</dbReference>
<evidence type="ECO:0000256" key="5">
    <source>
        <dbReference type="ARBA" id="ARBA00023274"/>
    </source>
</evidence>
<organism evidence="8 9">
    <name type="scientific">Acropora cervicornis</name>
    <name type="common">Staghorn coral</name>
    <dbReference type="NCBI Taxonomy" id="6130"/>
    <lineage>
        <taxon>Eukaryota</taxon>
        <taxon>Metazoa</taxon>
        <taxon>Cnidaria</taxon>
        <taxon>Anthozoa</taxon>
        <taxon>Hexacorallia</taxon>
        <taxon>Scleractinia</taxon>
        <taxon>Astrocoeniina</taxon>
        <taxon>Acroporidae</taxon>
        <taxon>Acropora</taxon>
    </lineage>
</organism>
<evidence type="ECO:0000256" key="1">
    <source>
        <dbReference type="ARBA" id="ARBA00004173"/>
    </source>
</evidence>
<evidence type="ECO:0000256" key="6">
    <source>
        <dbReference type="ARBA" id="ARBA00035183"/>
    </source>
</evidence>